<feature type="domain" description="Pyrrolo-quinoline quinone repeat" evidence="1">
    <location>
        <begin position="61"/>
        <end position="145"/>
    </location>
</feature>
<dbReference type="InterPro" id="IPR002372">
    <property type="entry name" value="PQQ_rpt_dom"/>
</dbReference>
<name>A0A5C6MAJ0_9PLAN</name>
<gene>
    <name evidence="2" type="ORF">E3A20_08740</name>
</gene>
<protein>
    <recommendedName>
        <fullName evidence="1">Pyrrolo-quinoline quinone repeat domain-containing protein</fullName>
    </recommendedName>
</protein>
<comment type="caution">
    <text evidence="2">The sequence shown here is derived from an EMBL/GenBank/DDBJ whole genome shotgun (WGS) entry which is preliminary data.</text>
</comment>
<reference evidence="2 3" key="2">
    <citation type="submission" date="2019-08" db="EMBL/GenBank/DDBJ databases">
        <authorList>
            <person name="Henke P."/>
        </authorList>
    </citation>
    <scope>NUCLEOTIDE SEQUENCE [LARGE SCALE GENOMIC DNA]</scope>
    <source>
        <strain evidence="2">Phe10_nw2017</strain>
    </source>
</reference>
<evidence type="ECO:0000313" key="2">
    <source>
        <dbReference type="EMBL" id="TWW09994.1"/>
    </source>
</evidence>
<reference evidence="2 3" key="1">
    <citation type="submission" date="2019-08" db="EMBL/GenBank/DDBJ databases">
        <title>100 year-old enigma solved: identification of Planctomyces bekefii, the type genus and species of the phylum Planctomycetes.</title>
        <authorList>
            <person name="Svetlana D.N."/>
            <person name="Overmann J."/>
        </authorList>
    </citation>
    <scope>NUCLEOTIDE SEQUENCE [LARGE SCALE GENOMIC DNA]</scope>
    <source>
        <strain evidence="2">Phe10_nw2017</strain>
    </source>
</reference>
<dbReference type="InterPro" id="IPR015943">
    <property type="entry name" value="WD40/YVTN_repeat-like_dom_sf"/>
</dbReference>
<organism evidence="2 3">
    <name type="scientific">Planctomyces bekefii</name>
    <dbReference type="NCBI Taxonomy" id="1653850"/>
    <lineage>
        <taxon>Bacteria</taxon>
        <taxon>Pseudomonadati</taxon>
        <taxon>Planctomycetota</taxon>
        <taxon>Planctomycetia</taxon>
        <taxon>Planctomycetales</taxon>
        <taxon>Planctomycetaceae</taxon>
        <taxon>Planctomyces</taxon>
    </lineage>
</organism>
<dbReference type="Proteomes" id="UP000321083">
    <property type="component" value="Unassembled WGS sequence"/>
</dbReference>
<evidence type="ECO:0000313" key="3">
    <source>
        <dbReference type="Proteomes" id="UP000321083"/>
    </source>
</evidence>
<dbReference type="EMBL" id="SRHE01000130">
    <property type="protein sequence ID" value="TWW09994.1"/>
    <property type="molecule type" value="Genomic_DNA"/>
</dbReference>
<keyword evidence="3" id="KW-1185">Reference proteome</keyword>
<proteinExistence type="predicted"/>
<sequence length="198" mass="21123">MATLGGRDQLLLSGTNMIAAYDPASGAPLWSTPCLTMATCGTCIWADGMVFASGGYPDAETVAVRADGSGVVWKNKVKCYEQSMLVSGGHVYAFSDQGVFYCWNAKTGEERWKQRLRGPVSSSPLMVGDLILATNEAGTTWVIRANPEKYELVAQNQLGDSGFASMVAVDGQLFVRTSTGDGAGRTESLYCLGQKKQP</sequence>
<dbReference type="PANTHER" id="PTHR34512:SF30">
    <property type="entry name" value="OUTER MEMBRANE PROTEIN ASSEMBLY FACTOR BAMB"/>
    <property type="match status" value="1"/>
</dbReference>
<dbReference type="InterPro" id="IPR011047">
    <property type="entry name" value="Quinoprotein_ADH-like_sf"/>
</dbReference>
<accession>A0A5C6MAJ0</accession>
<dbReference type="SUPFAM" id="SSF50998">
    <property type="entry name" value="Quinoprotein alcohol dehydrogenase-like"/>
    <property type="match status" value="1"/>
</dbReference>
<dbReference type="Pfam" id="PF13360">
    <property type="entry name" value="PQQ_2"/>
    <property type="match status" value="1"/>
</dbReference>
<dbReference type="AlphaFoldDB" id="A0A5C6MAJ0"/>
<evidence type="ECO:0000259" key="1">
    <source>
        <dbReference type="Pfam" id="PF13360"/>
    </source>
</evidence>
<dbReference type="Gene3D" id="2.130.10.10">
    <property type="entry name" value="YVTN repeat-like/Quinoprotein amine dehydrogenase"/>
    <property type="match status" value="1"/>
</dbReference>
<dbReference type="PANTHER" id="PTHR34512">
    <property type="entry name" value="CELL SURFACE PROTEIN"/>
    <property type="match status" value="1"/>
</dbReference>